<proteinExistence type="inferred from homology"/>
<evidence type="ECO:0000256" key="6">
    <source>
        <dbReference type="PROSITE-ProRule" id="PRU00176"/>
    </source>
</evidence>
<dbReference type="CDD" id="cd12569">
    <property type="entry name" value="RRM4_RBM19"/>
    <property type="match status" value="1"/>
</dbReference>
<dbReference type="InterPro" id="IPR034418">
    <property type="entry name" value="RMB19_RRM1"/>
</dbReference>
<dbReference type="CDD" id="cd12564">
    <property type="entry name" value="RRM1_RBM19"/>
    <property type="match status" value="1"/>
</dbReference>
<evidence type="ECO:0000256" key="7">
    <source>
        <dbReference type="SAM" id="MobiDB-lite"/>
    </source>
</evidence>
<evidence type="ECO:0000256" key="2">
    <source>
        <dbReference type="ARBA" id="ARBA00008033"/>
    </source>
</evidence>
<evidence type="ECO:0000256" key="3">
    <source>
        <dbReference type="ARBA" id="ARBA00022737"/>
    </source>
</evidence>
<feature type="compositionally biased region" description="Basic and acidic residues" evidence="7">
    <location>
        <begin position="633"/>
        <end position="650"/>
    </location>
</feature>
<feature type="compositionally biased region" description="Acidic residues" evidence="7">
    <location>
        <begin position="679"/>
        <end position="688"/>
    </location>
</feature>
<comment type="similarity">
    <text evidence="2">Belongs to the RRM MRD1 family.</text>
</comment>
<feature type="compositionally biased region" description="Basic and acidic residues" evidence="7">
    <location>
        <begin position="214"/>
        <end position="249"/>
    </location>
</feature>
<evidence type="ECO:0000313" key="10">
    <source>
        <dbReference type="Proteomes" id="UP000594454"/>
    </source>
</evidence>
<name>A0A7R8V302_HERIL</name>
<dbReference type="AlphaFoldDB" id="A0A7R8V302"/>
<dbReference type="SMART" id="SM00360">
    <property type="entry name" value="RRM"/>
    <property type="match status" value="6"/>
</dbReference>
<feature type="domain" description="RRM" evidence="8">
    <location>
        <begin position="2"/>
        <end position="79"/>
    </location>
</feature>
<gene>
    <name evidence="9" type="ORF">HERILL_LOCUS14113</name>
</gene>
<dbReference type="Gene3D" id="3.30.70.330">
    <property type="match status" value="6"/>
</dbReference>
<keyword evidence="4 6" id="KW-0694">RNA-binding</keyword>
<dbReference type="PROSITE" id="PS50102">
    <property type="entry name" value="RRM"/>
    <property type="match status" value="6"/>
</dbReference>
<keyword evidence="3" id="KW-0677">Repeat</keyword>
<feature type="compositionally biased region" description="Acidic residues" evidence="7">
    <location>
        <begin position="201"/>
        <end position="210"/>
    </location>
</feature>
<dbReference type="FunFam" id="3.30.70.330:FF:000277">
    <property type="entry name" value="RNA binding motif protein 19"/>
    <property type="match status" value="1"/>
</dbReference>
<dbReference type="PANTHER" id="PTHR48039:SF5">
    <property type="entry name" value="RNA-BINDING PROTEIN 28"/>
    <property type="match status" value="1"/>
</dbReference>
<comment type="subcellular location">
    <subcellularLocation>
        <location evidence="1">Nucleus</location>
    </subcellularLocation>
</comment>
<dbReference type="InterPro" id="IPR051945">
    <property type="entry name" value="RRM_MRD1_RNA_proc_ribogen"/>
</dbReference>
<dbReference type="InterPro" id="IPR034420">
    <property type="entry name" value="RBM19_RRM4"/>
</dbReference>
<feature type="domain" description="RRM" evidence="8">
    <location>
        <begin position="554"/>
        <end position="626"/>
    </location>
</feature>
<dbReference type="InterPro" id="IPR034423">
    <property type="entry name" value="RBM19_RRM5"/>
</dbReference>
<keyword evidence="5" id="KW-0539">Nucleus</keyword>
<feature type="region of interest" description="Disordered" evidence="7">
    <location>
        <begin position="91"/>
        <end position="134"/>
    </location>
</feature>
<dbReference type="InterPro" id="IPR035979">
    <property type="entry name" value="RBD_domain_sf"/>
</dbReference>
<feature type="compositionally biased region" description="Basic and acidic residues" evidence="7">
    <location>
        <begin position="168"/>
        <end position="183"/>
    </location>
</feature>
<accession>A0A7R8V302</accession>
<reference evidence="9 10" key="1">
    <citation type="submission" date="2020-11" db="EMBL/GenBank/DDBJ databases">
        <authorList>
            <person name="Wallbank WR R."/>
            <person name="Pardo Diaz C."/>
            <person name="Kozak K."/>
            <person name="Martin S."/>
            <person name="Jiggins C."/>
            <person name="Moest M."/>
            <person name="Warren A I."/>
            <person name="Generalovic N T."/>
            <person name="Byers J.R.P. K."/>
            <person name="Montejo-Kovacevich G."/>
            <person name="Yen C E."/>
        </authorList>
    </citation>
    <scope>NUCLEOTIDE SEQUENCE [LARGE SCALE GENOMIC DNA]</scope>
</reference>
<dbReference type="PANTHER" id="PTHR48039">
    <property type="entry name" value="RNA-BINDING MOTIF PROTEIN 14B"/>
    <property type="match status" value="1"/>
</dbReference>
<dbReference type="EMBL" id="LR899013">
    <property type="protein sequence ID" value="CAD7091708.1"/>
    <property type="molecule type" value="Genomic_DNA"/>
</dbReference>
<dbReference type="InterPro" id="IPR012677">
    <property type="entry name" value="Nucleotide-bd_a/b_plait_sf"/>
</dbReference>
<evidence type="ECO:0000313" key="9">
    <source>
        <dbReference type="EMBL" id="CAD7091708.1"/>
    </source>
</evidence>
<feature type="domain" description="RRM" evidence="8">
    <location>
        <begin position="257"/>
        <end position="337"/>
    </location>
</feature>
<feature type="domain" description="RRM" evidence="8">
    <location>
        <begin position="369"/>
        <end position="447"/>
    </location>
</feature>
<dbReference type="CDD" id="cd12318">
    <property type="entry name" value="RRM5_RBM19_like"/>
    <property type="match status" value="1"/>
</dbReference>
<protein>
    <recommendedName>
        <fullName evidence="8">RRM domain-containing protein</fullName>
    </recommendedName>
</protein>
<feature type="region of interest" description="Disordered" evidence="7">
    <location>
        <begin position="168"/>
        <end position="249"/>
    </location>
</feature>
<dbReference type="Proteomes" id="UP000594454">
    <property type="component" value="Chromosome 5"/>
</dbReference>
<sequence>MSRLIVKGLPKKITEEKLRDVFGTKGTITDIQLKYTKDGVFRQFAFVGYQTDEQAQAALKHFNNTFIQTSRIKVEVCASLGSQEKPKAWSKYSEESSAYKKQHGISEKTEEETEKSKSKQEKRKKKQDKLDEIVGGRKDDPDFVEFIEVHTKDRNLWANDAVLVPEVPTKETKDADKKKKSDSASDAAPDTSVISAKSESDDFESEDEVQDSPKLAEKEISDLEYMKSLMKKPDKGENGSIKSRENASKPKKDIDLFTIKMHNIPYRTKRQEIIKYFKPIKPFSVRMPTKVHGFCYVGFKTEKDFKKVMLKDKSFINGKQIFFSDFTEKNKISKSKSNCDASTSERVKNAKWLKQEEALQKEEDISESGRIFFRNLAYTVSEDDVQKLFEQYGPVAEVNLPIDPLTRQIKGFGTVTFVMPEHAVKAFSELDGTLFHGRLFHLIPGKSRDNLEADSNEEGLSFKQKKALKLKQSAGQSHNWNTLFLGANAVANILAKRFETSKETILDSSEGGSSAAVRLALGETQIVMEMKKFLEENDVQLSAFDTDPKQRSKTIILAKNLPADTSVSDLKPLFSKFGLIGRIVLPPSGVTAIIEFLDPSEARQAFKKLAYSKFKNLPLYLEWAPEGTFTTKTDGEAVKSEQNNNEKADKEEEAGNSSKVEDLVSNETPTNTEVSSENLVEEDDDEAEPETTLFLRNLNFKTREDVIREHFKRLGAIHMIQVAIRKNPENPKEKVSLGYGFIQFKKKVTAEKALKTMQFTQIDGNQVELKRSDRTLKSDLKKPQRKPSNVSKQTGTKILVRNVPFQAKTNEVRDIFKAFGELKSVRLPKKMTPGEESHRGFGFVDFVTKSDAKKAFDTLSQSTHLYGRRLVLEWASVDDDNVDELRKRTAQSFHSYDKPSKISKKSVFEVNALGNVGDDDTES</sequence>
<dbReference type="OrthoDB" id="439639at2759"/>
<evidence type="ECO:0000256" key="1">
    <source>
        <dbReference type="ARBA" id="ARBA00004123"/>
    </source>
</evidence>
<dbReference type="Pfam" id="PF00076">
    <property type="entry name" value="RRM_1"/>
    <property type="match status" value="6"/>
</dbReference>
<dbReference type="FunFam" id="3.30.70.330:FF:000738">
    <property type="entry name" value="RNA-binding motif protein 19"/>
    <property type="match status" value="1"/>
</dbReference>
<dbReference type="GO" id="GO:0003729">
    <property type="term" value="F:mRNA binding"/>
    <property type="evidence" value="ECO:0007669"/>
    <property type="project" value="TreeGrafter"/>
</dbReference>
<dbReference type="OMA" id="FNNTCIQ"/>
<dbReference type="CDD" id="cd12571">
    <property type="entry name" value="RRM6_RBM19"/>
    <property type="match status" value="1"/>
</dbReference>
<dbReference type="SUPFAM" id="SSF54928">
    <property type="entry name" value="RNA-binding domain, RBD"/>
    <property type="match status" value="5"/>
</dbReference>
<feature type="domain" description="RRM" evidence="8">
    <location>
        <begin position="796"/>
        <end position="877"/>
    </location>
</feature>
<feature type="region of interest" description="Disordered" evidence="7">
    <location>
        <begin position="632"/>
        <end position="688"/>
    </location>
</feature>
<feature type="compositionally biased region" description="Polar residues" evidence="7">
    <location>
        <begin position="665"/>
        <end position="678"/>
    </location>
</feature>
<dbReference type="InterPro" id="IPR034421">
    <property type="entry name" value="RBM19_RRM6"/>
</dbReference>
<dbReference type="InParanoid" id="A0A7R8V302"/>
<dbReference type="FunCoup" id="A0A7R8V302">
    <property type="interactions" value="1928"/>
</dbReference>
<evidence type="ECO:0000259" key="8">
    <source>
        <dbReference type="PROSITE" id="PS50102"/>
    </source>
</evidence>
<dbReference type="FunFam" id="3.30.70.330:FF:001065">
    <property type="entry name" value="Predicted protein"/>
    <property type="match status" value="1"/>
</dbReference>
<organism evidence="9 10">
    <name type="scientific">Hermetia illucens</name>
    <name type="common">Black soldier fly</name>
    <dbReference type="NCBI Taxonomy" id="343691"/>
    <lineage>
        <taxon>Eukaryota</taxon>
        <taxon>Metazoa</taxon>
        <taxon>Ecdysozoa</taxon>
        <taxon>Arthropoda</taxon>
        <taxon>Hexapoda</taxon>
        <taxon>Insecta</taxon>
        <taxon>Pterygota</taxon>
        <taxon>Neoptera</taxon>
        <taxon>Endopterygota</taxon>
        <taxon>Diptera</taxon>
        <taxon>Brachycera</taxon>
        <taxon>Stratiomyomorpha</taxon>
        <taxon>Stratiomyidae</taxon>
        <taxon>Hermetiinae</taxon>
        <taxon>Hermetia</taxon>
    </lineage>
</organism>
<feature type="compositionally biased region" description="Basic and acidic residues" evidence="7">
    <location>
        <begin position="91"/>
        <end position="119"/>
    </location>
</feature>
<dbReference type="InterPro" id="IPR000504">
    <property type="entry name" value="RRM_dom"/>
</dbReference>
<feature type="domain" description="RRM" evidence="8">
    <location>
        <begin position="691"/>
        <end position="783"/>
    </location>
</feature>
<evidence type="ECO:0000256" key="4">
    <source>
        <dbReference type="ARBA" id="ARBA00022884"/>
    </source>
</evidence>
<dbReference type="GO" id="GO:0005730">
    <property type="term" value="C:nucleolus"/>
    <property type="evidence" value="ECO:0007669"/>
    <property type="project" value="TreeGrafter"/>
</dbReference>
<keyword evidence="10" id="KW-1185">Reference proteome</keyword>
<evidence type="ECO:0000256" key="5">
    <source>
        <dbReference type="ARBA" id="ARBA00023242"/>
    </source>
</evidence>